<name>A0A3T0E7C9_9PROT</name>
<dbReference type="Gene3D" id="3.30.300.30">
    <property type="match status" value="1"/>
</dbReference>
<dbReference type="AlphaFoldDB" id="A0A3T0E7C9"/>
<accession>A0A3T0E7C9</accession>
<evidence type="ECO:0000259" key="5">
    <source>
        <dbReference type="Pfam" id="PF00501"/>
    </source>
</evidence>
<keyword evidence="7" id="KW-1185">Reference proteome</keyword>
<evidence type="ECO:0000313" key="6">
    <source>
        <dbReference type="EMBL" id="AZU03170.1"/>
    </source>
</evidence>
<dbReference type="PANTHER" id="PTHR43272:SF32">
    <property type="entry name" value="AMP-DEPENDENT SYNTHETASE_LIGASE DOMAIN-CONTAINING PROTEIN"/>
    <property type="match status" value="1"/>
</dbReference>
<dbReference type="Gene3D" id="3.40.50.12780">
    <property type="entry name" value="N-terminal domain of ligase-like"/>
    <property type="match status" value="2"/>
</dbReference>
<feature type="domain" description="AMP-dependent synthetase/ligase" evidence="5">
    <location>
        <begin position="30"/>
        <end position="437"/>
    </location>
</feature>
<dbReference type="InterPro" id="IPR042099">
    <property type="entry name" value="ANL_N_sf"/>
</dbReference>
<dbReference type="GO" id="GO:0016020">
    <property type="term" value="C:membrane"/>
    <property type="evidence" value="ECO:0007669"/>
    <property type="project" value="TreeGrafter"/>
</dbReference>
<organism evidence="6 7">
    <name type="scientific">Glycocaulis alkaliphilus</name>
    <dbReference type="NCBI Taxonomy" id="1434191"/>
    <lineage>
        <taxon>Bacteria</taxon>
        <taxon>Pseudomonadati</taxon>
        <taxon>Pseudomonadota</taxon>
        <taxon>Alphaproteobacteria</taxon>
        <taxon>Maricaulales</taxon>
        <taxon>Maricaulaceae</taxon>
        <taxon>Glycocaulis</taxon>
    </lineage>
</organism>
<comment type="catalytic activity">
    <reaction evidence="4">
        <text>a long-chain fatty acid + ATP + CoA = a long-chain fatty acyl-CoA + AMP + diphosphate</text>
        <dbReference type="Rhea" id="RHEA:15421"/>
        <dbReference type="ChEBI" id="CHEBI:30616"/>
        <dbReference type="ChEBI" id="CHEBI:33019"/>
        <dbReference type="ChEBI" id="CHEBI:57287"/>
        <dbReference type="ChEBI" id="CHEBI:57560"/>
        <dbReference type="ChEBI" id="CHEBI:83139"/>
        <dbReference type="ChEBI" id="CHEBI:456215"/>
        <dbReference type="EC" id="6.2.1.3"/>
    </reaction>
    <physiologicalReaction direction="left-to-right" evidence="4">
        <dbReference type="Rhea" id="RHEA:15422"/>
    </physiologicalReaction>
</comment>
<evidence type="ECO:0000256" key="1">
    <source>
        <dbReference type="ARBA" id="ARBA00022598"/>
    </source>
</evidence>
<keyword evidence="3" id="KW-0443">Lipid metabolism</keyword>
<evidence type="ECO:0000256" key="4">
    <source>
        <dbReference type="ARBA" id="ARBA00024484"/>
    </source>
</evidence>
<dbReference type="Pfam" id="PF23562">
    <property type="entry name" value="AMP-binding_C_3"/>
    <property type="match status" value="1"/>
</dbReference>
<dbReference type="SUPFAM" id="SSF56801">
    <property type="entry name" value="Acetyl-CoA synthetase-like"/>
    <property type="match status" value="1"/>
</dbReference>
<dbReference type="PROSITE" id="PS00455">
    <property type="entry name" value="AMP_BINDING"/>
    <property type="match status" value="1"/>
</dbReference>
<dbReference type="PANTHER" id="PTHR43272">
    <property type="entry name" value="LONG-CHAIN-FATTY-ACID--COA LIGASE"/>
    <property type="match status" value="1"/>
</dbReference>
<keyword evidence="1 6" id="KW-0436">Ligase</keyword>
<dbReference type="InterPro" id="IPR045851">
    <property type="entry name" value="AMP-bd_C_sf"/>
</dbReference>
<dbReference type="KEGG" id="gak:X907_0624"/>
<dbReference type="InterPro" id="IPR000873">
    <property type="entry name" value="AMP-dep_synth/lig_dom"/>
</dbReference>
<sequence>MNMLAATAADLPRLAGGKRFASTPAHLIENGESKPDTAAYVFHDGSGWVTRTWRDYADEARRAGRALVALGLQKDQSVAILGFNRPEWTVMANAAMMAGGRPAGIYWTSAPPEIAYILQHSESPVYLVEDTEQAKKALELKADCPNLSHIVVMRGAEAPEGTMSWDAFMALGTEDHEGELLARLDALEEHGIATLIYTSGTTGPPKAVMLSHGNVAWSASALIEMFGRSDDDRSLSYLPIAHIAEQQASVHNHAAAAGTLWFARSMETLAEDLKACRPTIFFGVPRVWEKMAETIQGRLAEATGPKAKLARWAMETAREVNLAAIDNKSVSPLLKVQKAIADKLVLSKVKDALGLDKSRMLISGAAPISIEVLRFFAGLDLVIYEGYGQSETSAPTSFNGPGAARLGSVGRLVPGMEARVTEEGELLVKGPNIFKGYMKNNNATADSFTSDGWMRTGDVVNIDDDGFVFITGRIKDIIITAGGKNITPANLETDLMNIPLVEHAVVVGDAKPYLAALLTLSADGLAAFGKKQGLEGDIRSHPKVLEAIQEGVDQLNTRHARVENIRKFAILPGALSVEGGELTPTMKVKRKVVIERHREIVESLYAK</sequence>
<gene>
    <name evidence="6" type="ORF">X907_0624</name>
</gene>
<dbReference type="InterPro" id="IPR020845">
    <property type="entry name" value="AMP-binding_CS"/>
</dbReference>
<dbReference type="EMBL" id="CP018911">
    <property type="protein sequence ID" value="AZU03170.1"/>
    <property type="molecule type" value="Genomic_DNA"/>
</dbReference>
<evidence type="ECO:0000256" key="2">
    <source>
        <dbReference type="ARBA" id="ARBA00022832"/>
    </source>
</evidence>
<dbReference type="Pfam" id="PF00501">
    <property type="entry name" value="AMP-binding"/>
    <property type="match status" value="1"/>
</dbReference>
<dbReference type="Proteomes" id="UP000286954">
    <property type="component" value="Chromosome"/>
</dbReference>
<evidence type="ECO:0000313" key="7">
    <source>
        <dbReference type="Proteomes" id="UP000286954"/>
    </source>
</evidence>
<reference evidence="6 7" key="1">
    <citation type="submission" date="2016-12" db="EMBL/GenBank/DDBJ databases">
        <title>The genome of dimorphic prosthecate Glycocaulis alkaliphilus 6b-8t, isolated from crude oil dictates its adaptability in petroleum environments.</title>
        <authorList>
            <person name="Wu X.-L."/>
            <person name="Geng S."/>
        </authorList>
    </citation>
    <scope>NUCLEOTIDE SEQUENCE [LARGE SCALE GENOMIC DNA]</scope>
    <source>
        <strain evidence="6 7">6B-8</strain>
    </source>
</reference>
<keyword evidence="2" id="KW-0276">Fatty acid metabolism</keyword>
<dbReference type="GO" id="GO:0004467">
    <property type="term" value="F:long-chain fatty acid-CoA ligase activity"/>
    <property type="evidence" value="ECO:0007669"/>
    <property type="project" value="UniProtKB-EC"/>
</dbReference>
<proteinExistence type="predicted"/>
<evidence type="ECO:0000256" key="3">
    <source>
        <dbReference type="ARBA" id="ARBA00023098"/>
    </source>
</evidence>
<protein>
    <submittedName>
        <fullName evidence="6">AMP-dependent synthetase and ligase</fullName>
    </submittedName>
</protein>